<dbReference type="Proteomes" id="UP000238081">
    <property type="component" value="Unassembled WGS sequence"/>
</dbReference>
<feature type="transmembrane region" description="Helical" evidence="1">
    <location>
        <begin position="954"/>
        <end position="972"/>
    </location>
</feature>
<dbReference type="SUPFAM" id="SSF82866">
    <property type="entry name" value="Multidrug efflux transporter AcrB transmembrane domain"/>
    <property type="match status" value="2"/>
</dbReference>
<keyword evidence="1" id="KW-1133">Transmembrane helix</keyword>
<dbReference type="RefSeq" id="WP_002582690.1">
    <property type="nucleotide sequence ID" value="NZ_CACRTU010000007.1"/>
</dbReference>
<organism evidence="2 3">
    <name type="scientific">Clostridium butyricum</name>
    <dbReference type="NCBI Taxonomy" id="1492"/>
    <lineage>
        <taxon>Bacteria</taxon>
        <taxon>Bacillati</taxon>
        <taxon>Bacillota</taxon>
        <taxon>Clostridia</taxon>
        <taxon>Eubacteriales</taxon>
        <taxon>Clostridiaceae</taxon>
        <taxon>Clostridium</taxon>
    </lineage>
</organism>
<dbReference type="Gene3D" id="3.30.70.1430">
    <property type="entry name" value="Multidrug efflux transporter AcrB pore domain"/>
    <property type="match status" value="2"/>
</dbReference>
<feature type="transmembrane region" description="Helical" evidence="1">
    <location>
        <begin position="429"/>
        <end position="449"/>
    </location>
</feature>
<keyword evidence="1" id="KW-0812">Transmembrane</keyword>
<accession>A0A2S7F5V1</accession>
<dbReference type="PANTHER" id="PTHR32063:SF0">
    <property type="entry name" value="SWARMING MOTILITY PROTEIN SWRC"/>
    <property type="match status" value="1"/>
</dbReference>
<dbReference type="PRINTS" id="PR00702">
    <property type="entry name" value="ACRIFLAVINRP"/>
</dbReference>
<evidence type="ECO:0000313" key="3">
    <source>
        <dbReference type="Proteomes" id="UP000238081"/>
    </source>
</evidence>
<dbReference type="AlphaFoldDB" id="A0A2S7F5V1"/>
<feature type="transmembrane region" description="Helical" evidence="1">
    <location>
        <begin position="357"/>
        <end position="377"/>
    </location>
</feature>
<feature type="transmembrane region" description="Helical" evidence="1">
    <location>
        <begin position="383"/>
        <end position="408"/>
    </location>
</feature>
<feature type="transmembrane region" description="Helical" evidence="1">
    <location>
        <begin position="331"/>
        <end position="350"/>
    </location>
</feature>
<feature type="transmembrane region" description="Helical" evidence="1">
    <location>
        <begin position="851"/>
        <end position="870"/>
    </location>
</feature>
<comment type="caution">
    <text evidence="2">The sequence shown here is derived from an EMBL/GenBank/DDBJ whole genome shotgun (WGS) entry which is preliminary data.</text>
</comment>
<reference evidence="2 3" key="1">
    <citation type="submission" date="2016-01" db="EMBL/GenBank/DDBJ databases">
        <title>Characterization of the Clostridium difficile lineages that are prevalent in Hong Kong and China.</title>
        <authorList>
            <person name="Kwok J.S.-L."/>
            <person name="Lam W.-Y."/>
            <person name="Ip M."/>
            <person name="Chan T.-F."/>
            <person name="Hawkey P.M."/>
            <person name="Tsui S.K.-W."/>
        </authorList>
    </citation>
    <scope>NUCLEOTIDE SEQUENCE [LARGE SCALE GENOMIC DNA]</scope>
    <source>
        <strain evidence="2 3">300064</strain>
    </source>
</reference>
<name>A0A2S7F5V1_CLOBU</name>
<dbReference type="Gene3D" id="3.30.70.1320">
    <property type="entry name" value="Multidrug efflux transporter AcrB pore domain like"/>
    <property type="match status" value="1"/>
</dbReference>
<evidence type="ECO:0000256" key="1">
    <source>
        <dbReference type="SAM" id="Phobius"/>
    </source>
</evidence>
<dbReference type="Gene3D" id="3.30.70.1440">
    <property type="entry name" value="Multidrug efflux transporter AcrB pore domain"/>
    <property type="match status" value="1"/>
</dbReference>
<sequence length="1067" mass="114681">MSMTKTSVKRPLTIIMVFLVVLMFGGIGYSKMPANLMPDIDVPVALVMTQWSGAGPEDIDDQISEPIEKSLSSISNVKTTVSKSSEGVSMVVAQFEYGTDVDEKLNDIRSKIDTVKMTLPDDVDTPSILKMDMNAQAIAQIVVSGEGSSDDIMKYAEDTVQVKLESIDGITSADINGGDKTQINVIADPTILSSYGVSLDTIKGLLSATNKSYPYGSITQGDDKIVIRSVDKVEALEDIKAIQIPMSNGETVSLDKICTVEYGTVDKQSIYRYNGQESLVMDVQKQQDANTVQVMKNVNSKISELNNENSQFNLKIVNDTSEYINSSINDVMKNLILSAVIAFFVILLFLKSGRASFVVAVSIPTSIIGAIALLYFTGETLNMVTLSSLVIAVGMVVDNATVVIENIFKYRKDPNLSLEEAAIQGTNTVSTAVMASTLTTVAIFLPILFTEGFTKIMFGSLAKTLIFALTLSLIVALTLVPSIFAKLSGGKNGAKMEEKPSPIFDKISEGYKNIIVLALKHKAVVILISVGMFIGAIVLGATGAIGMDFMSSGDEGMVSISIKLPEGLDLEPSDYYVSMAEEKVSDIPEIETMITQIGSGSAMGSGGSTASISLDLVSSKERKRTTDEIEQDVVERLKVIPDCEINVSQTSSMSMGGSGDAQVDIKGPDLDVLEEIVNQAKANVEKVSGFRNIETSLADSNKEAQFKIDKRKASLLGINTSSIASTLRTAISGSDATTVTIDDYDYDVNLKFKDSSINSIDDIGQIKVTSASGQQVPLNAFAEIKMADGLKSISRTDGDYSVSITAKADNMDTSTASRLLTQAVNEVDMPRDYSIDVGGSAEMMNESMSSLVMAMVIALILVYMVMVAQFESFSKPFIIMFSIPFAFVGVVIALVISRISLNVVGMLGAILLVGIVVNNGIVLIDYIGQLREAKVQGTLEDIVAKGCAARLRPVLMTTMTTVVGMIPSALAFGEGGDMMQPLAVVIIGGLSVSTLVTLVLIPTVYLIFDKIENSLRSKFGQIFDKIKIPHIGPKKSKMDINILSKDIEDKKESKNDDAHEKDSDLKK</sequence>
<dbReference type="InterPro" id="IPR027463">
    <property type="entry name" value="AcrB_DN_DC_subdom"/>
</dbReference>
<evidence type="ECO:0000313" key="2">
    <source>
        <dbReference type="EMBL" id="PPV12252.1"/>
    </source>
</evidence>
<dbReference type="Gene3D" id="3.30.2090.10">
    <property type="entry name" value="Multidrug efflux transporter AcrB TolC docking domain, DN and DC subdomains"/>
    <property type="match status" value="2"/>
</dbReference>
<dbReference type="GO" id="GO:0005886">
    <property type="term" value="C:plasma membrane"/>
    <property type="evidence" value="ECO:0007669"/>
    <property type="project" value="TreeGrafter"/>
</dbReference>
<dbReference type="GO" id="GO:0042910">
    <property type="term" value="F:xenobiotic transmembrane transporter activity"/>
    <property type="evidence" value="ECO:0007669"/>
    <property type="project" value="TreeGrafter"/>
</dbReference>
<feature type="transmembrane region" description="Helical" evidence="1">
    <location>
        <begin position="877"/>
        <end position="897"/>
    </location>
</feature>
<dbReference type="InterPro" id="IPR001036">
    <property type="entry name" value="Acrflvin-R"/>
</dbReference>
<protein>
    <submittedName>
        <fullName evidence="2">Multidrug transporter</fullName>
    </submittedName>
</protein>
<feature type="transmembrane region" description="Helical" evidence="1">
    <location>
        <begin position="903"/>
        <end position="924"/>
    </location>
</feature>
<feature type="transmembrane region" description="Helical" evidence="1">
    <location>
        <begin position="523"/>
        <end position="547"/>
    </location>
</feature>
<feature type="transmembrane region" description="Helical" evidence="1">
    <location>
        <begin position="461"/>
        <end position="485"/>
    </location>
</feature>
<dbReference type="SUPFAM" id="SSF82714">
    <property type="entry name" value="Multidrug efflux transporter AcrB TolC docking domain, DN and DC subdomains"/>
    <property type="match status" value="2"/>
</dbReference>
<dbReference type="PANTHER" id="PTHR32063">
    <property type="match status" value="1"/>
</dbReference>
<dbReference type="Pfam" id="PF00873">
    <property type="entry name" value="ACR_tran"/>
    <property type="match status" value="1"/>
</dbReference>
<keyword evidence="1" id="KW-0472">Membrane</keyword>
<gene>
    <name evidence="2" type="ORF">AWN73_05330</name>
</gene>
<dbReference type="EMBL" id="LRDH01000151">
    <property type="protein sequence ID" value="PPV12252.1"/>
    <property type="molecule type" value="Genomic_DNA"/>
</dbReference>
<dbReference type="SUPFAM" id="SSF82693">
    <property type="entry name" value="Multidrug efflux transporter AcrB pore domain, PN1, PN2, PC1 and PC2 subdomains"/>
    <property type="match status" value="3"/>
</dbReference>
<feature type="transmembrane region" description="Helical" evidence="1">
    <location>
        <begin position="984"/>
        <end position="1008"/>
    </location>
</feature>
<feature type="transmembrane region" description="Helical" evidence="1">
    <location>
        <begin position="12"/>
        <end position="30"/>
    </location>
</feature>
<proteinExistence type="predicted"/>
<dbReference type="Gene3D" id="1.20.1640.10">
    <property type="entry name" value="Multidrug efflux transporter AcrB transmembrane domain"/>
    <property type="match status" value="2"/>
</dbReference>